<dbReference type="InterPro" id="IPR011467">
    <property type="entry name" value="DUF1573"/>
</dbReference>
<protein>
    <recommendedName>
        <fullName evidence="3">DUF1573 domain-containing protein</fullName>
    </recommendedName>
</protein>
<dbReference type="PANTHER" id="PTHR37833:SF1">
    <property type="entry name" value="SIGNAL PEPTIDE PROTEIN"/>
    <property type="match status" value="1"/>
</dbReference>
<dbReference type="Gene3D" id="2.60.40.10">
    <property type="entry name" value="Immunoglobulins"/>
    <property type="match status" value="1"/>
</dbReference>
<evidence type="ECO:0000313" key="1">
    <source>
        <dbReference type="EMBL" id="GAN32118.1"/>
    </source>
</evidence>
<comment type="caution">
    <text evidence="1">The sequence shown here is derived from an EMBL/GenBank/DDBJ whole genome shotgun (WGS) entry which is preliminary data.</text>
</comment>
<dbReference type="Proteomes" id="UP000032309">
    <property type="component" value="Unassembled WGS sequence"/>
</dbReference>
<dbReference type="RefSeq" id="WP_052562259.1">
    <property type="nucleotide sequence ID" value="NZ_BAFN01000001.1"/>
</dbReference>
<organism evidence="1 2">
    <name type="scientific">Candidatus Brocadia sinica JPN1</name>
    <dbReference type="NCBI Taxonomy" id="1197129"/>
    <lineage>
        <taxon>Bacteria</taxon>
        <taxon>Pseudomonadati</taxon>
        <taxon>Planctomycetota</taxon>
        <taxon>Candidatus Brocadiia</taxon>
        <taxon>Candidatus Brocadiales</taxon>
        <taxon>Candidatus Brocadiaceae</taxon>
        <taxon>Candidatus Brocadia</taxon>
    </lineage>
</organism>
<gene>
    <name evidence="1" type="ORF">BROSI_A0628</name>
</gene>
<sequence>MKEMKVCLIMVQLLFIFITCCNVLIADTRDNENTHTEKILEKPKIVFEEKLYDFGKIYIGEIVKHGFIFKNHGSGELIITSVKSSCGCTAALVSKSNLLKGEEGEVQIKFNPGRFIGRVTKSVTVNSNDPENPAYKLTITGEIIEEVRVNPKQINFGIIRKGDSCTRNVEIKTTPELKIEVKKVESPNPYITITQNKTTDDDVYSYQVSIEKYDFIGKFNGIVFLYTSSNRQERIDIPFSGEVIGDVTFYPEMVSFGNIKKNQDPNRSVIVNFVNKDVKIEKIEADPSIINYAVSDLNDSSKKIDIKLGKDILAGKITGSLRIYTNSAIQPVITIPISGEVRG</sequence>
<dbReference type="PANTHER" id="PTHR37833">
    <property type="entry name" value="LIPOPROTEIN-RELATED"/>
    <property type="match status" value="1"/>
</dbReference>
<reference evidence="2" key="1">
    <citation type="journal article" date="2015" name="Genome Announc.">
        <title>Draft Genome Sequence of an Anaerobic Ammonium-Oxidizing Bacterium, "Candidatus Brocadia sinica".</title>
        <authorList>
            <person name="Oshiki M."/>
            <person name="Shinyako-Hata K."/>
            <person name="Satoh H."/>
            <person name="Okabe S."/>
        </authorList>
    </citation>
    <scope>NUCLEOTIDE SEQUENCE [LARGE SCALE GENOMIC DNA]</scope>
    <source>
        <strain evidence="2">JPN1</strain>
    </source>
</reference>
<evidence type="ECO:0008006" key="3">
    <source>
        <dbReference type="Google" id="ProtNLM"/>
    </source>
</evidence>
<dbReference type="EMBL" id="BAFN01000001">
    <property type="protein sequence ID" value="GAN32118.1"/>
    <property type="molecule type" value="Genomic_DNA"/>
</dbReference>
<name>A0ABQ0JTR9_9BACT</name>
<accession>A0ABQ0JTR9</accession>
<evidence type="ECO:0000313" key="2">
    <source>
        <dbReference type="Proteomes" id="UP000032309"/>
    </source>
</evidence>
<dbReference type="Pfam" id="PF07610">
    <property type="entry name" value="DUF1573"/>
    <property type="match status" value="1"/>
</dbReference>
<proteinExistence type="predicted"/>
<keyword evidence="2" id="KW-1185">Reference proteome</keyword>
<dbReference type="InterPro" id="IPR013783">
    <property type="entry name" value="Ig-like_fold"/>
</dbReference>